<feature type="transmembrane region" description="Helical" evidence="1">
    <location>
        <begin position="40"/>
        <end position="61"/>
    </location>
</feature>
<keyword evidence="1" id="KW-1133">Transmembrane helix</keyword>
<keyword evidence="1" id="KW-0812">Transmembrane</keyword>
<keyword evidence="1" id="KW-0472">Membrane</keyword>
<dbReference type="EMBL" id="FWFD01000008">
    <property type="protein sequence ID" value="SLM85513.1"/>
    <property type="molecule type" value="Genomic_DNA"/>
</dbReference>
<evidence type="ECO:0000313" key="2">
    <source>
        <dbReference type="EMBL" id="SLM85513.1"/>
    </source>
</evidence>
<accession>A0A1X6WME9</accession>
<reference evidence="3" key="1">
    <citation type="submission" date="2017-02" db="EMBL/GenBank/DDBJ databases">
        <authorList>
            <person name="Dridi B."/>
        </authorList>
    </citation>
    <scope>NUCLEOTIDE SEQUENCE [LARGE SCALE GENOMIC DNA]</scope>
    <source>
        <strain evidence="3">bH819</strain>
    </source>
</reference>
<protein>
    <submittedName>
        <fullName evidence="2">Uncharacterized protein</fullName>
    </submittedName>
</protein>
<name>A0A1X6WME9_9ENTE</name>
<evidence type="ECO:0000256" key="1">
    <source>
        <dbReference type="SAM" id="Phobius"/>
    </source>
</evidence>
<evidence type="ECO:0000313" key="3">
    <source>
        <dbReference type="Proteomes" id="UP000195918"/>
    </source>
</evidence>
<dbReference type="AlphaFoldDB" id="A0A1X6WME9"/>
<dbReference type="Proteomes" id="UP000195918">
    <property type="component" value="Unassembled WGS sequence"/>
</dbReference>
<keyword evidence="3" id="KW-1185">Reference proteome</keyword>
<proteinExistence type="predicted"/>
<organism evidence="2 3">
    <name type="scientific">Vagococcus fluvialis bH819</name>
    <dbReference type="NCBI Taxonomy" id="1255619"/>
    <lineage>
        <taxon>Bacteria</taxon>
        <taxon>Bacillati</taxon>
        <taxon>Bacillota</taxon>
        <taxon>Bacilli</taxon>
        <taxon>Lactobacillales</taxon>
        <taxon>Enterococcaceae</taxon>
        <taxon>Vagococcus</taxon>
    </lineage>
</organism>
<feature type="transmembrane region" description="Helical" evidence="1">
    <location>
        <begin position="12"/>
        <end position="28"/>
    </location>
</feature>
<gene>
    <name evidence="2" type="ORF">FM121_05395</name>
</gene>
<sequence>MFFYNPDSPPLFILLTPIIGVIGVGLALKEKKEVVKGILMFMNLSVTISIGLVFFLGTLLFGP</sequence>